<dbReference type="InterPro" id="IPR000160">
    <property type="entry name" value="GGDEF_dom"/>
</dbReference>
<dbReference type="Gene3D" id="3.30.70.270">
    <property type="match status" value="1"/>
</dbReference>
<dbReference type="AlphaFoldDB" id="A0A1C3JYQ5"/>
<feature type="transmembrane region" description="Helical" evidence="4">
    <location>
        <begin position="67"/>
        <end position="86"/>
    </location>
</feature>
<gene>
    <name evidence="6" type="ORF">ODI_02562</name>
    <name evidence="7" type="ORF">ODI_R1107</name>
</gene>
<dbReference type="PANTHER" id="PTHR45138">
    <property type="entry name" value="REGULATORY COMPONENTS OF SENSORY TRANSDUCTION SYSTEM"/>
    <property type="match status" value="1"/>
</dbReference>
<dbReference type="RefSeq" id="WP_067750511.1">
    <property type="nucleotide sequence ID" value="NZ_LT907988.1"/>
</dbReference>
<feature type="compositionally biased region" description="Low complexity" evidence="3">
    <location>
        <begin position="383"/>
        <end position="392"/>
    </location>
</feature>
<dbReference type="InterPro" id="IPR050469">
    <property type="entry name" value="Diguanylate_Cyclase"/>
</dbReference>
<feature type="transmembrane region" description="Helical" evidence="4">
    <location>
        <begin position="153"/>
        <end position="171"/>
    </location>
</feature>
<evidence type="ECO:0000313" key="6">
    <source>
        <dbReference type="EMBL" id="SBT24402.1"/>
    </source>
</evidence>
<dbReference type="STRING" id="1851544.ODI_02562"/>
<accession>A0A1C3JYQ5</accession>
<dbReference type="NCBIfam" id="TIGR00254">
    <property type="entry name" value="GGDEF"/>
    <property type="match status" value="1"/>
</dbReference>
<comment type="catalytic activity">
    <reaction evidence="2">
        <text>2 GTP = 3',3'-c-di-GMP + 2 diphosphate</text>
        <dbReference type="Rhea" id="RHEA:24898"/>
        <dbReference type="ChEBI" id="CHEBI:33019"/>
        <dbReference type="ChEBI" id="CHEBI:37565"/>
        <dbReference type="ChEBI" id="CHEBI:58805"/>
        <dbReference type="EC" id="2.7.7.65"/>
    </reaction>
</comment>
<feature type="transmembrane region" description="Helical" evidence="4">
    <location>
        <begin position="41"/>
        <end position="61"/>
    </location>
</feature>
<keyword evidence="4" id="KW-0812">Transmembrane</keyword>
<name>A0A1C3JYQ5_9BURK</name>
<dbReference type="EMBL" id="LT907988">
    <property type="protein sequence ID" value="SOE47894.1"/>
    <property type="molecule type" value="Genomic_DNA"/>
</dbReference>
<dbReference type="CDD" id="cd01949">
    <property type="entry name" value="GGDEF"/>
    <property type="match status" value="1"/>
</dbReference>
<evidence type="ECO:0000256" key="1">
    <source>
        <dbReference type="ARBA" id="ARBA00012528"/>
    </source>
</evidence>
<feature type="transmembrane region" description="Helical" evidence="4">
    <location>
        <begin position="93"/>
        <end position="112"/>
    </location>
</feature>
<protein>
    <recommendedName>
        <fullName evidence="1">diguanylate cyclase</fullName>
        <ecNumber evidence="1">2.7.7.65</ecNumber>
    </recommendedName>
</protein>
<evidence type="ECO:0000256" key="2">
    <source>
        <dbReference type="ARBA" id="ARBA00034247"/>
    </source>
</evidence>
<keyword evidence="8" id="KW-1185">Reference proteome</keyword>
<feature type="transmembrane region" description="Helical" evidence="4">
    <location>
        <begin position="186"/>
        <end position="209"/>
    </location>
</feature>
<feature type="region of interest" description="Disordered" evidence="3">
    <location>
        <begin position="371"/>
        <end position="409"/>
    </location>
</feature>
<dbReference type="Pfam" id="PF00990">
    <property type="entry name" value="GGDEF"/>
    <property type="match status" value="1"/>
</dbReference>
<reference evidence="6 8" key="1">
    <citation type="submission" date="2016-06" db="EMBL/GenBank/DDBJ databases">
        <authorList>
            <person name="Kjaerup R.B."/>
            <person name="Dalgaard T.S."/>
            <person name="Juul-Madsen H.R."/>
        </authorList>
    </citation>
    <scope>NUCLEOTIDE SEQUENCE [LARGE SCALE GENOMIC DNA]</scope>
    <source>
        <strain evidence="6">Orrdi1</strain>
    </source>
</reference>
<organism evidence="6 8">
    <name type="scientific">Orrella dioscoreae</name>
    <dbReference type="NCBI Taxonomy" id="1851544"/>
    <lineage>
        <taxon>Bacteria</taxon>
        <taxon>Pseudomonadati</taxon>
        <taxon>Pseudomonadota</taxon>
        <taxon>Betaproteobacteria</taxon>
        <taxon>Burkholderiales</taxon>
        <taxon>Alcaligenaceae</taxon>
        <taxon>Orrella</taxon>
    </lineage>
</organism>
<feature type="transmembrane region" description="Helical" evidence="4">
    <location>
        <begin position="12"/>
        <end position="29"/>
    </location>
</feature>
<evidence type="ECO:0000259" key="5">
    <source>
        <dbReference type="PROSITE" id="PS50887"/>
    </source>
</evidence>
<dbReference type="EMBL" id="FLRC01000008">
    <property type="protein sequence ID" value="SBT24402.1"/>
    <property type="molecule type" value="Genomic_DNA"/>
</dbReference>
<reference evidence="7 8" key="2">
    <citation type="submission" date="2017-08" db="EMBL/GenBank/DDBJ databases">
        <authorList>
            <person name="de Groot N.N."/>
        </authorList>
    </citation>
    <scope>NUCLEOTIDE SEQUENCE [LARGE SCALE GENOMIC DNA]</scope>
    <source>
        <strain evidence="7">Orrdi1</strain>
    </source>
</reference>
<feature type="domain" description="GGDEF" evidence="5">
    <location>
        <begin position="248"/>
        <end position="380"/>
    </location>
</feature>
<dbReference type="KEGG" id="odi:ODI_R1107"/>
<dbReference type="GO" id="GO:0052621">
    <property type="term" value="F:diguanylate cyclase activity"/>
    <property type="evidence" value="ECO:0007669"/>
    <property type="project" value="UniProtKB-EC"/>
</dbReference>
<dbReference type="SUPFAM" id="SSF55073">
    <property type="entry name" value="Nucleotide cyclase"/>
    <property type="match status" value="1"/>
</dbReference>
<dbReference type="FunFam" id="3.30.70.270:FF:000001">
    <property type="entry name" value="Diguanylate cyclase domain protein"/>
    <property type="match status" value="1"/>
</dbReference>
<dbReference type="PANTHER" id="PTHR45138:SF9">
    <property type="entry name" value="DIGUANYLATE CYCLASE DGCM-RELATED"/>
    <property type="match status" value="1"/>
</dbReference>
<evidence type="ECO:0000313" key="8">
    <source>
        <dbReference type="Proteomes" id="UP000078558"/>
    </source>
</evidence>
<dbReference type="SMART" id="SM00267">
    <property type="entry name" value="GGDEF"/>
    <property type="match status" value="1"/>
</dbReference>
<keyword evidence="4" id="KW-0472">Membrane</keyword>
<keyword evidence="4" id="KW-1133">Transmembrane helix</keyword>
<dbReference type="InterPro" id="IPR043128">
    <property type="entry name" value="Rev_trsase/Diguanyl_cyclase"/>
</dbReference>
<dbReference type="OrthoDB" id="9813903at2"/>
<evidence type="ECO:0000313" key="7">
    <source>
        <dbReference type="EMBL" id="SOE47894.1"/>
    </source>
</evidence>
<dbReference type="InterPro" id="IPR029787">
    <property type="entry name" value="Nucleotide_cyclase"/>
</dbReference>
<dbReference type="EC" id="2.7.7.65" evidence="1"/>
<proteinExistence type="predicted"/>
<evidence type="ECO:0000256" key="3">
    <source>
        <dbReference type="SAM" id="MobiDB-lite"/>
    </source>
</evidence>
<feature type="transmembrane region" description="Helical" evidence="4">
    <location>
        <begin position="124"/>
        <end position="141"/>
    </location>
</feature>
<dbReference type="PROSITE" id="PS50887">
    <property type="entry name" value="GGDEF"/>
    <property type="match status" value="1"/>
</dbReference>
<evidence type="ECO:0000256" key="4">
    <source>
        <dbReference type="SAM" id="Phobius"/>
    </source>
</evidence>
<sequence length="409" mass="44048">MPRLPNETLLALAHPLVALLIAFAFHGAWHFLGRARQMRSFAWAFTCYAVGLTSQILLWPASRASNVLLTGALYGAAAYLFARGIAEQENRDLPWRPALVLLAIMLGLRTWAGAEPGDFLLRTGSLYGAVTVLFLMALWQIRHLARGTALERLLFWFLGLGTLAQLPRVLLTGQARDAAYGYDGTLYWVGTQISFYLFSVGAALLFLLLTAKRTIAEYRHASERDALTGMANRAGLQRGLHRLALSGERYGLAIVDADHFKSINDRHGHPAGDAVLTEMAGVIQAQLRGNDFAARVGGEEFILVMPGATHDAAQAAAQRLRDSLAAHAFSHIAPGLRCTVSIGVGSFPAAHPFTQAYACVDQRLIRAKHGGRNRVVSDDRADIGAAPDAAGLPGDGSGGGREPAPQPDR</sequence>
<dbReference type="Proteomes" id="UP000078558">
    <property type="component" value="Chromosome I"/>
</dbReference>